<evidence type="ECO:0000313" key="3">
    <source>
        <dbReference type="Proteomes" id="UP000030302"/>
    </source>
</evidence>
<organism evidence="2 3">
    <name type="scientific">Collimonas arenae</name>
    <dbReference type="NCBI Taxonomy" id="279058"/>
    <lineage>
        <taxon>Bacteria</taxon>
        <taxon>Pseudomonadati</taxon>
        <taxon>Pseudomonadota</taxon>
        <taxon>Betaproteobacteria</taxon>
        <taxon>Burkholderiales</taxon>
        <taxon>Oxalobacteraceae</taxon>
        <taxon>Collimonas</taxon>
    </lineage>
</organism>
<dbReference type="AlphaFoldDB" id="A0A0A1F9H5"/>
<accession>A0A0A1F9H5</accession>
<dbReference type="GO" id="GO:0016788">
    <property type="term" value="F:hydrolase activity, acting on ester bonds"/>
    <property type="evidence" value="ECO:0007669"/>
    <property type="project" value="InterPro"/>
</dbReference>
<name>A0A0A1F9H5_9BURK</name>
<reference evidence="3" key="1">
    <citation type="journal article" date="2014" name="Soil Biol. Biochem.">
        <title>Structure and function of bacterial communities in ageing soils: Insights from the Mendocino ecological staircase.</title>
        <authorList>
            <person name="Uroz S."/>
            <person name="Tech J.J."/>
            <person name="Sawaya N.A."/>
            <person name="Frey-Klett P."/>
            <person name="Leveau J.H.J."/>
        </authorList>
    </citation>
    <scope>NUCLEOTIDE SEQUENCE [LARGE SCALE GENOMIC DNA]</scope>
    <source>
        <strain evidence="3">Cal35</strain>
    </source>
</reference>
<dbReference type="GO" id="GO:0009395">
    <property type="term" value="P:phospholipid catabolic process"/>
    <property type="evidence" value="ECO:0007669"/>
    <property type="project" value="TreeGrafter"/>
</dbReference>
<dbReference type="Pfam" id="PF04185">
    <property type="entry name" value="Phosphoesterase"/>
    <property type="match status" value="1"/>
</dbReference>
<keyword evidence="1" id="KW-0378">Hydrolase</keyword>
<dbReference type="HOGENOM" id="CLU_679120_0_0_4"/>
<sequence>MIVLENKNYSDTFGSSTQDPYLQKTLVPQGALLTQYFGTGHVSLDNYISMLSGQSPTPDTVNDCIPGLVGTGKYINVAQTGTTSDGQVIATGGCVYPSNVRTLADQLTAKNLTWRGYMGDMGNDPAREAATCGHPTLGGNDLTNTAEAPSAAVPLGDAYATRHNPFMYFHSIIDSPSCNTNVVNLNQLSSDLQATASTPNYVFITPNLCDDGHDGDGTGAAGKGCANGKPGGLTSADAFLKTWIPIIMASPAYKQDGMIVITFDEGNYTQTVASANGQTTVSLNFPGASCCNQQPGPNLSGIRPSTTTLINTPTLIENFVISGFGGDRVGAVLLSPFIKAGSVSNTQYNHYSMLRSLERIYGVDGYLGYANDTTLSTIGDDSTIFN</sequence>
<dbReference type="PANTHER" id="PTHR31956">
    <property type="entry name" value="NON-SPECIFIC PHOSPHOLIPASE C4-RELATED"/>
    <property type="match status" value="1"/>
</dbReference>
<dbReference type="InterPro" id="IPR017850">
    <property type="entry name" value="Alkaline_phosphatase_core_sf"/>
</dbReference>
<dbReference type="KEGG" id="care:LT85_0352"/>
<protein>
    <submittedName>
        <fullName evidence="2">Phosphoesterase</fullName>
    </submittedName>
</protein>
<proteinExistence type="predicted"/>
<evidence type="ECO:0000256" key="1">
    <source>
        <dbReference type="ARBA" id="ARBA00022801"/>
    </source>
</evidence>
<dbReference type="Proteomes" id="UP000030302">
    <property type="component" value="Chromosome"/>
</dbReference>
<dbReference type="EMBL" id="CP009962">
    <property type="protein sequence ID" value="AIY39512.1"/>
    <property type="molecule type" value="Genomic_DNA"/>
</dbReference>
<gene>
    <name evidence="2" type="ORF">LT85_0352</name>
</gene>
<dbReference type="PANTHER" id="PTHR31956:SF8">
    <property type="entry name" value="ACID PHOSPHATASE PHOA (AFU_ORTHOLOGUE AFUA_1G03570)"/>
    <property type="match status" value="1"/>
</dbReference>
<evidence type="ECO:0000313" key="2">
    <source>
        <dbReference type="EMBL" id="AIY39512.1"/>
    </source>
</evidence>
<dbReference type="InterPro" id="IPR007312">
    <property type="entry name" value="Phosphoesterase"/>
</dbReference>
<keyword evidence="3" id="KW-1185">Reference proteome</keyword>
<dbReference type="STRING" id="279058.LT85_0352"/>
<dbReference type="Gene3D" id="3.40.720.10">
    <property type="entry name" value="Alkaline Phosphatase, subunit A"/>
    <property type="match status" value="1"/>
</dbReference>